<proteinExistence type="predicted"/>
<dbReference type="EMBL" id="CABWLR010000006">
    <property type="protein sequence ID" value="VXC30840.1"/>
    <property type="molecule type" value="Genomic_DNA"/>
</dbReference>
<dbReference type="RefSeq" id="WP_159304185.1">
    <property type="nucleotide sequence ID" value="NZ_LR733271.1"/>
</dbReference>
<keyword evidence="1" id="KW-0472">Membrane</keyword>
<organism evidence="2 3">
    <name type="scientific">Maribacter litoralis</name>
    <dbReference type="NCBI Taxonomy" id="2059726"/>
    <lineage>
        <taxon>Bacteria</taxon>
        <taxon>Pseudomonadati</taxon>
        <taxon>Bacteroidota</taxon>
        <taxon>Flavobacteriia</taxon>
        <taxon>Flavobacteriales</taxon>
        <taxon>Flavobacteriaceae</taxon>
        <taxon>Maribacter</taxon>
    </lineage>
</organism>
<accession>A0A653XL63</accession>
<sequence>MLLPKTNIEQKLSTVRKKRISAEETHLKEVYSILSNLDNELERIENNVTISNGVQNNKFNIDLLDSDKIYHIDEIKQICIDYRLRFLDAKYFKGPLPTEALSKIKTLEKEHHIEIQGFKIIAPSKLFKLEDKDDPLLFAPIGNGYHYLIHQWGNDLHPLRRLLMWPFKNIINLTILVLLVSFLVTLLIPNGLFSKSSTNAQFWILYFFMFKCIASIVIFYGFALSKNFNPAIWNSKYYNS</sequence>
<dbReference type="AlphaFoldDB" id="A0A653XL63"/>
<reference evidence="2 3" key="1">
    <citation type="submission" date="2019-10" db="EMBL/GenBank/DDBJ databases">
        <authorList>
            <person name="Karimi E."/>
        </authorList>
    </citation>
    <scope>NUCLEOTIDE SEQUENCE [LARGE SCALE GENOMIC DNA]</scope>
    <source>
        <strain evidence="2">Maribacter sp. 151</strain>
    </source>
</reference>
<dbReference type="Proteomes" id="UP000430202">
    <property type="component" value="Unassembled WGS sequence"/>
</dbReference>
<feature type="transmembrane region" description="Helical" evidence="1">
    <location>
        <begin position="200"/>
        <end position="223"/>
    </location>
</feature>
<feature type="transmembrane region" description="Helical" evidence="1">
    <location>
        <begin position="170"/>
        <end position="188"/>
    </location>
</feature>
<evidence type="ECO:0000313" key="3">
    <source>
        <dbReference type="Proteomes" id="UP000430202"/>
    </source>
</evidence>
<evidence type="ECO:0000256" key="1">
    <source>
        <dbReference type="SAM" id="Phobius"/>
    </source>
</evidence>
<keyword evidence="3" id="KW-1185">Reference proteome</keyword>
<keyword evidence="1" id="KW-1133">Transmembrane helix</keyword>
<evidence type="ECO:0000313" key="2">
    <source>
        <dbReference type="EMBL" id="VXC30840.1"/>
    </source>
</evidence>
<protein>
    <submittedName>
        <fullName evidence="2">Uncharacterized protein</fullName>
    </submittedName>
</protein>
<gene>
    <name evidence="2" type="ORF">MARI151_60624</name>
</gene>
<keyword evidence="1" id="KW-0812">Transmembrane</keyword>
<name>A0A653XL63_9FLAO</name>